<feature type="region of interest" description="Disordered" evidence="6">
    <location>
        <begin position="379"/>
        <end position="456"/>
    </location>
</feature>
<dbReference type="AlphaFoldDB" id="A0A8H7CJH5"/>
<comment type="caution">
    <text evidence="8">The sequence shown here is derived from an EMBL/GenBank/DDBJ whole genome shotgun (WGS) entry which is preliminary data.</text>
</comment>
<accession>A0A8H7CJH5</accession>
<feature type="region of interest" description="Disordered" evidence="6">
    <location>
        <begin position="471"/>
        <end position="521"/>
    </location>
</feature>
<feature type="compositionally biased region" description="Polar residues" evidence="6">
    <location>
        <begin position="495"/>
        <end position="518"/>
    </location>
</feature>
<evidence type="ECO:0000256" key="2">
    <source>
        <dbReference type="ARBA" id="ARBA00022771"/>
    </source>
</evidence>
<dbReference type="InterPro" id="IPR027370">
    <property type="entry name" value="Znf-RING_euk"/>
</dbReference>
<evidence type="ECO:0000313" key="8">
    <source>
        <dbReference type="EMBL" id="KAF7339805.1"/>
    </source>
</evidence>
<gene>
    <name evidence="8" type="ORF">MVEN_01897000</name>
</gene>
<dbReference type="Gene3D" id="3.30.40.10">
    <property type="entry name" value="Zinc/RING finger domain, C3HC4 (zinc finger)"/>
    <property type="match status" value="1"/>
</dbReference>
<feature type="coiled-coil region" evidence="5">
    <location>
        <begin position="126"/>
        <end position="199"/>
    </location>
</feature>
<dbReference type="Proteomes" id="UP000620124">
    <property type="component" value="Unassembled WGS sequence"/>
</dbReference>
<evidence type="ECO:0000313" key="9">
    <source>
        <dbReference type="Proteomes" id="UP000620124"/>
    </source>
</evidence>
<dbReference type="Pfam" id="PF13445">
    <property type="entry name" value="zf-RING_UBOX"/>
    <property type="match status" value="1"/>
</dbReference>
<keyword evidence="5" id="KW-0175">Coiled coil</keyword>
<dbReference type="InterPro" id="IPR001841">
    <property type="entry name" value="Znf_RING"/>
</dbReference>
<evidence type="ECO:0000256" key="3">
    <source>
        <dbReference type="ARBA" id="ARBA00022833"/>
    </source>
</evidence>
<feature type="compositionally biased region" description="Basic and acidic residues" evidence="6">
    <location>
        <begin position="471"/>
        <end position="493"/>
    </location>
</feature>
<dbReference type="SUPFAM" id="SSF57850">
    <property type="entry name" value="RING/U-box"/>
    <property type="match status" value="1"/>
</dbReference>
<dbReference type="PROSITE" id="PS00518">
    <property type="entry name" value="ZF_RING_1"/>
    <property type="match status" value="1"/>
</dbReference>
<sequence>MPLVLHESSSCDVCLDGYSSASSGEARVPHAIPCGHIFCRTCLLSVEPTNCPLCRKAFNRERIKKLHVEPPESDAERDLLHRLALAFDAETDAQARISDDLNSWLGGRPEDDHLALRKAWAAFKIYNKMSERRQQDKQKIRRSERQIQQLIEDGEYKTDTHKAVESSLLAQVSELTAQIADLEAQVNPLRNELAKYQHTANPLPPPPEPVPLDRFPTFARAAAESKEGYAAYFTPGREPPDLFPSAEPAATDKGKGKGKGKALLFINPTGNVIIPGATPSQRVIPGSDDAIHHAYHTHAPASAYVDGYASGYGQGYGAANGATDTDTHYDYNYASNHASTSAYQLPPRTEQSGDSLENAIGSLRLWGGGAAEAAIAQPVSRPHDSAQPVRRHAIAPPPSHTSTADDVSISSQTGTSYARPSAFRRSTVQTDGHHSNGHAHAPSAWHPPSIYANAPPMHHDAMVRFDMQAQDRADREPITQESTARRATHERNRLNRQSYSSWGTVHTNDSPATGTRGSMSDLGEIANFPLIAQAPERRNSVSSQEEILDRELVATPRQDGARGTLLGFTAEVAQMPALAQRPAHAHSYSLPANALPTLGNGDAQPLSYDSNNSLQRVTRMNNRQRAAPRRFPQLPANTSEFGQAEVPPPMANALGLDLGMEAAPAPMITAPTPRVQMGHFLRSWSLDPAVS</sequence>
<reference evidence="8" key="1">
    <citation type="submission" date="2020-05" db="EMBL/GenBank/DDBJ databases">
        <title>Mycena genomes resolve the evolution of fungal bioluminescence.</title>
        <authorList>
            <person name="Tsai I.J."/>
        </authorList>
    </citation>
    <scope>NUCLEOTIDE SEQUENCE</scope>
    <source>
        <strain evidence="8">CCC161011</strain>
    </source>
</reference>
<protein>
    <submittedName>
        <fullName evidence="8">RING-type domain-containing protein</fullName>
    </submittedName>
</protein>
<evidence type="ECO:0000256" key="4">
    <source>
        <dbReference type="PROSITE-ProRule" id="PRU00175"/>
    </source>
</evidence>
<dbReference type="InterPro" id="IPR017907">
    <property type="entry name" value="Znf_RING_CS"/>
</dbReference>
<dbReference type="SMART" id="SM00184">
    <property type="entry name" value="RING"/>
    <property type="match status" value="1"/>
</dbReference>
<keyword evidence="9" id="KW-1185">Reference proteome</keyword>
<keyword evidence="1" id="KW-0479">Metal-binding</keyword>
<evidence type="ECO:0000256" key="1">
    <source>
        <dbReference type="ARBA" id="ARBA00022723"/>
    </source>
</evidence>
<name>A0A8H7CJH5_9AGAR</name>
<organism evidence="8 9">
    <name type="scientific">Mycena venus</name>
    <dbReference type="NCBI Taxonomy" id="2733690"/>
    <lineage>
        <taxon>Eukaryota</taxon>
        <taxon>Fungi</taxon>
        <taxon>Dikarya</taxon>
        <taxon>Basidiomycota</taxon>
        <taxon>Agaricomycotina</taxon>
        <taxon>Agaricomycetes</taxon>
        <taxon>Agaricomycetidae</taxon>
        <taxon>Agaricales</taxon>
        <taxon>Marasmiineae</taxon>
        <taxon>Mycenaceae</taxon>
        <taxon>Mycena</taxon>
    </lineage>
</organism>
<evidence type="ECO:0000256" key="6">
    <source>
        <dbReference type="SAM" id="MobiDB-lite"/>
    </source>
</evidence>
<dbReference type="GO" id="GO:0008270">
    <property type="term" value="F:zinc ion binding"/>
    <property type="evidence" value="ECO:0007669"/>
    <property type="project" value="UniProtKB-KW"/>
</dbReference>
<evidence type="ECO:0000259" key="7">
    <source>
        <dbReference type="PROSITE" id="PS50089"/>
    </source>
</evidence>
<evidence type="ECO:0000256" key="5">
    <source>
        <dbReference type="SAM" id="Coils"/>
    </source>
</evidence>
<keyword evidence="3" id="KW-0862">Zinc</keyword>
<feature type="domain" description="RING-type" evidence="7">
    <location>
        <begin position="11"/>
        <end position="55"/>
    </location>
</feature>
<proteinExistence type="predicted"/>
<dbReference type="PROSITE" id="PS50089">
    <property type="entry name" value="ZF_RING_2"/>
    <property type="match status" value="1"/>
</dbReference>
<keyword evidence="2 4" id="KW-0863">Zinc-finger</keyword>
<dbReference type="OrthoDB" id="6105938at2759"/>
<dbReference type="EMBL" id="JACAZI010000019">
    <property type="protein sequence ID" value="KAF7339805.1"/>
    <property type="molecule type" value="Genomic_DNA"/>
</dbReference>
<dbReference type="InterPro" id="IPR013083">
    <property type="entry name" value="Znf_RING/FYVE/PHD"/>
</dbReference>
<feature type="compositionally biased region" description="Polar residues" evidence="6">
    <location>
        <begin position="400"/>
        <end position="430"/>
    </location>
</feature>